<dbReference type="AlphaFoldDB" id="A0A841JUA9"/>
<dbReference type="Proteomes" id="UP000548326">
    <property type="component" value="Unassembled WGS sequence"/>
</dbReference>
<evidence type="ECO:0000313" key="1">
    <source>
        <dbReference type="EMBL" id="MBB6131411.1"/>
    </source>
</evidence>
<sequence>MYIHSNFYKSEQNLFTLQVKIEFKELNSKKYVG</sequence>
<organism evidence="1 2">
    <name type="scientific">Mucilaginibacter lappiensis</name>
    <dbReference type="NCBI Taxonomy" id="354630"/>
    <lineage>
        <taxon>Bacteria</taxon>
        <taxon>Pseudomonadati</taxon>
        <taxon>Bacteroidota</taxon>
        <taxon>Sphingobacteriia</taxon>
        <taxon>Sphingobacteriales</taxon>
        <taxon>Sphingobacteriaceae</taxon>
        <taxon>Mucilaginibacter</taxon>
    </lineage>
</organism>
<gene>
    <name evidence="1" type="ORF">HDF22_005562</name>
</gene>
<reference evidence="1 2" key="1">
    <citation type="submission" date="2020-08" db="EMBL/GenBank/DDBJ databases">
        <title>Genomic Encyclopedia of Type Strains, Phase IV (KMG-V): Genome sequencing to study the core and pangenomes of soil and plant-associated prokaryotes.</title>
        <authorList>
            <person name="Whitman W."/>
        </authorList>
    </citation>
    <scope>NUCLEOTIDE SEQUENCE [LARGE SCALE GENOMIC DNA]</scope>
    <source>
        <strain evidence="1 2">MP601</strain>
    </source>
</reference>
<accession>A0A841JUA9</accession>
<evidence type="ECO:0000313" key="2">
    <source>
        <dbReference type="Proteomes" id="UP000548326"/>
    </source>
</evidence>
<dbReference type="EMBL" id="JACHCA010000023">
    <property type="protein sequence ID" value="MBB6131411.1"/>
    <property type="molecule type" value="Genomic_DNA"/>
</dbReference>
<comment type="caution">
    <text evidence="1">The sequence shown here is derived from an EMBL/GenBank/DDBJ whole genome shotgun (WGS) entry which is preliminary data.</text>
</comment>
<protein>
    <submittedName>
        <fullName evidence="1">Uncharacterized protein</fullName>
    </submittedName>
</protein>
<name>A0A841JUA9_9SPHI</name>
<proteinExistence type="predicted"/>